<dbReference type="RefSeq" id="WP_126376342.1">
    <property type="nucleotide sequence ID" value="NZ_AP017378.1"/>
</dbReference>
<dbReference type="Gene3D" id="3.30.70.260">
    <property type="match status" value="1"/>
</dbReference>
<evidence type="ECO:0000256" key="3">
    <source>
        <dbReference type="ARBA" id="ARBA00006341"/>
    </source>
</evidence>
<gene>
    <name evidence="10" type="ORF">DFE_0523</name>
</gene>
<dbReference type="Proteomes" id="UP000269883">
    <property type="component" value="Chromosome"/>
</dbReference>
<feature type="domain" description="ACT" evidence="9">
    <location>
        <begin position="12"/>
        <end position="85"/>
    </location>
</feature>
<evidence type="ECO:0000256" key="2">
    <source>
        <dbReference type="ARBA" id="ARBA00005025"/>
    </source>
</evidence>
<dbReference type="EMBL" id="AP017378">
    <property type="protein sequence ID" value="BBD07249.1"/>
    <property type="molecule type" value="Genomic_DNA"/>
</dbReference>
<comment type="subunit">
    <text evidence="4">Dimer of large and small chains.</text>
</comment>
<dbReference type="KEGG" id="dfl:DFE_0523"/>
<dbReference type="InterPro" id="IPR004789">
    <property type="entry name" value="Acetalactate_synth_ssu"/>
</dbReference>
<keyword evidence="11" id="KW-1185">Reference proteome</keyword>
<dbReference type="GO" id="GO:0009099">
    <property type="term" value="P:L-valine biosynthetic process"/>
    <property type="evidence" value="ECO:0007669"/>
    <property type="project" value="UniProtKB-UniPathway"/>
</dbReference>
<comment type="pathway">
    <text evidence="1">Amino-acid biosynthesis; L-isoleucine biosynthesis; L-isoleucine from 2-oxobutanoate: step 1/4.</text>
</comment>
<dbReference type="PROSITE" id="PS51671">
    <property type="entry name" value="ACT"/>
    <property type="match status" value="1"/>
</dbReference>
<comment type="catalytic activity">
    <reaction evidence="8">
        <text>2 pyruvate + H(+) = (2S)-2-acetolactate + CO2</text>
        <dbReference type="Rhea" id="RHEA:25249"/>
        <dbReference type="ChEBI" id="CHEBI:15361"/>
        <dbReference type="ChEBI" id="CHEBI:15378"/>
        <dbReference type="ChEBI" id="CHEBI:16526"/>
        <dbReference type="ChEBI" id="CHEBI:58476"/>
        <dbReference type="EC" id="2.2.1.6"/>
    </reaction>
</comment>
<dbReference type="CDD" id="cd04878">
    <property type="entry name" value="ACT_AHAS"/>
    <property type="match status" value="1"/>
</dbReference>
<dbReference type="AlphaFoldDB" id="A0A2Z6AVH3"/>
<dbReference type="GO" id="GO:1990610">
    <property type="term" value="F:acetolactate synthase regulator activity"/>
    <property type="evidence" value="ECO:0007669"/>
    <property type="project" value="InterPro"/>
</dbReference>
<proteinExistence type="inferred from homology"/>
<dbReference type="InterPro" id="IPR054480">
    <property type="entry name" value="AHAS_small-like_ACT"/>
</dbReference>
<name>A0A2Z6AVH3_9BACT</name>
<dbReference type="EC" id="2.2.1.6" evidence="5"/>
<dbReference type="GO" id="GO:0009097">
    <property type="term" value="P:isoleucine biosynthetic process"/>
    <property type="evidence" value="ECO:0007669"/>
    <property type="project" value="UniProtKB-UniPathway"/>
</dbReference>
<dbReference type="OrthoDB" id="9787365at2"/>
<organism evidence="10 11">
    <name type="scientific">Desulfovibrio ferrophilus</name>
    <dbReference type="NCBI Taxonomy" id="241368"/>
    <lineage>
        <taxon>Bacteria</taxon>
        <taxon>Pseudomonadati</taxon>
        <taxon>Thermodesulfobacteriota</taxon>
        <taxon>Desulfovibrionia</taxon>
        <taxon>Desulfovibrionales</taxon>
        <taxon>Desulfovibrionaceae</taxon>
        <taxon>Desulfovibrio</taxon>
    </lineage>
</organism>
<dbReference type="GO" id="GO:0005829">
    <property type="term" value="C:cytosol"/>
    <property type="evidence" value="ECO:0007669"/>
    <property type="project" value="TreeGrafter"/>
</dbReference>
<dbReference type="Pfam" id="PF22629">
    <property type="entry name" value="ACT_AHAS_ss"/>
    <property type="match status" value="1"/>
</dbReference>
<accession>A0A2Z6AVH3</accession>
<keyword evidence="7" id="KW-0100">Branched-chain amino acid biosynthesis</keyword>
<evidence type="ECO:0000256" key="8">
    <source>
        <dbReference type="ARBA" id="ARBA00048670"/>
    </source>
</evidence>
<dbReference type="UniPathway" id="UPA00049">
    <property type="reaction ID" value="UER00059"/>
</dbReference>
<dbReference type="UniPathway" id="UPA00047">
    <property type="reaction ID" value="UER00055"/>
</dbReference>
<dbReference type="InterPro" id="IPR002912">
    <property type="entry name" value="ACT_dom"/>
</dbReference>
<evidence type="ECO:0000256" key="4">
    <source>
        <dbReference type="ARBA" id="ARBA00011744"/>
    </source>
</evidence>
<reference evidence="10 11" key="1">
    <citation type="journal article" date="2018" name="Sci. Adv.">
        <title>Multi-heme cytochromes provide a pathway for survival in energy-limited environments.</title>
        <authorList>
            <person name="Deng X."/>
            <person name="Dohmae N."/>
            <person name="Nealson K.H."/>
            <person name="Hashimoto K."/>
            <person name="Okamoto A."/>
        </authorList>
    </citation>
    <scope>NUCLEOTIDE SEQUENCE [LARGE SCALE GENOMIC DNA]</scope>
    <source>
        <strain evidence="10 11">IS5</strain>
    </source>
</reference>
<dbReference type="NCBIfam" id="NF006036">
    <property type="entry name" value="PRK08178.1"/>
    <property type="match status" value="1"/>
</dbReference>
<sequence>MPASKTTSPKTVLELHVNNHPGVMSHVCGLFSRRAYNVEGIACLPEGGGETSRIWLLVEDSNRLNQMVTQVTKLQDVHRVNRHPGNHQVFGQLRDIMTS</sequence>
<dbReference type="SUPFAM" id="SSF55021">
    <property type="entry name" value="ACT-like"/>
    <property type="match status" value="1"/>
</dbReference>
<protein>
    <recommendedName>
        <fullName evidence="5">acetolactate synthase</fullName>
        <ecNumber evidence="5">2.2.1.6</ecNumber>
    </recommendedName>
</protein>
<comment type="pathway">
    <text evidence="2">Amino-acid biosynthesis; L-valine biosynthesis; L-valine from pyruvate: step 1/4.</text>
</comment>
<dbReference type="PANTHER" id="PTHR30239">
    <property type="entry name" value="ACETOLACTATE SYNTHASE SMALL SUBUNIT"/>
    <property type="match status" value="1"/>
</dbReference>
<evidence type="ECO:0000259" key="9">
    <source>
        <dbReference type="PROSITE" id="PS51671"/>
    </source>
</evidence>
<evidence type="ECO:0000256" key="6">
    <source>
        <dbReference type="ARBA" id="ARBA00022605"/>
    </source>
</evidence>
<dbReference type="InterPro" id="IPR039557">
    <property type="entry name" value="AHAS_ACT"/>
</dbReference>
<keyword evidence="6" id="KW-0028">Amino-acid biosynthesis</keyword>
<dbReference type="GO" id="GO:0003984">
    <property type="term" value="F:acetolactate synthase activity"/>
    <property type="evidence" value="ECO:0007669"/>
    <property type="project" value="UniProtKB-EC"/>
</dbReference>
<evidence type="ECO:0000313" key="11">
    <source>
        <dbReference type="Proteomes" id="UP000269883"/>
    </source>
</evidence>
<evidence type="ECO:0000256" key="7">
    <source>
        <dbReference type="ARBA" id="ARBA00023304"/>
    </source>
</evidence>
<dbReference type="InterPro" id="IPR045865">
    <property type="entry name" value="ACT-like_dom_sf"/>
</dbReference>
<comment type="similarity">
    <text evidence="3">Belongs to the acetolactate synthase small subunit family.</text>
</comment>
<evidence type="ECO:0000256" key="1">
    <source>
        <dbReference type="ARBA" id="ARBA00004974"/>
    </source>
</evidence>
<evidence type="ECO:0000313" key="10">
    <source>
        <dbReference type="EMBL" id="BBD07249.1"/>
    </source>
</evidence>
<evidence type="ECO:0000256" key="5">
    <source>
        <dbReference type="ARBA" id="ARBA00013145"/>
    </source>
</evidence>
<dbReference type="PANTHER" id="PTHR30239:SF4">
    <property type="entry name" value="ACETOLACTATE SYNTHASE ISOZYME 1 SMALL SUBUNIT"/>
    <property type="match status" value="1"/>
</dbReference>